<organism evidence="2 3">
    <name type="scientific">Arabis nemorensis</name>
    <dbReference type="NCBI Taxonomy" id="586526"/>
    <lineage>
        <taxon>Eukaryota</taxon>
        <taxon>Viridiplantae</taxon>
        <taxon>Streptophyta</taxon>
        <taxon>Embryophyta</taxon>
        <taxon>Tracheophyta</taxon>
        <taxon>Spermatophyta</taxon>
        <taxon>Magnoliopsida</taxon>
        <taxon>eudicotyledons</taxon>
        <taxon>Gunneridae</taxon>
        <taxon>Pentapetalae</taxon>
        <taxon>rosids</taxon>
        <taxon>malvids</taxon>
        <taxon>Brassicales</taxon>
        <taxon>Brassicaceae</taxon>
        <taxon>Arabideae</taxon>
        <taxon>Arabis</taxon>
    </lineage>
</organism>
<evidence type="ECO:0000313" key="3">
    <source>
        <dbReference type="Proteomes" id="UP000489600"/>
    </source>
</evidence>
<gene>
    <name evidence="2" type="ORF">ANE_LOCUS25824</name>
</gene>
<comment type="caution">
    <text evidence="2">The sequence shown here is derived from an EMBL/GenBank/DDBJ whole genome shotgun (WGS) entry which is preliminary data.</text>
</comment>
<sequence>MISLVYRNLEIEPRANPSLSPPPALALVSGAGSALMAKKMPPPEAFTPETSSSTGNASSSGREVAPLSSSRASTAAAHSSVSRGSTFPPDHALKLDQPTPLYLVVVLIRTPRNQLEDMIEMKPYRRVIFDPSSLGSSRNGTEETTPNSVGDPDEKHPGLHGLGTVLSSPSFSIKNGEFMDLPSLGVPRLPFRSAVDEIESYFAYLNRSRRILILTSRVFICSLLDRAQISFIIQKNLLM</sequence>
<name>A0A565CNS9_9BRAS</name>
<dbReference type="EMBL" id="CABITT030000008">
    <property type="protein sequence ID" value="VVB15380.1"/>
    <property type="molecule type" value="Genomic_DNA"/>
</dbReference>
<dbReference type="AlphaFoldDB" id="A0A565CNS9"/>
<evidence type="ECO:0000313" key="2">
    <source>
        <dbReference type="EMBL" id="VVB15380.1"/>
    </source>
</evidence>
<protein>
    <submittedName>
        <fullName evidence="2">Uncharacterized protein</fullName>
    </submittedName>
</protein>
<keyword evidence="3" id="KW-1185">Reference proteome</keyword>
<feature type="compositionally biased region" description="Low complexity" evidence="1">
    <location>
        <begin position="50"/>
        <end position="82"/>
    </location>
</feature>
<accession>A0A565CNS9</accession>
<dbReference type="Proteomes" id="UP000489600">
    <property type="component" value="Unassembled WGS sequence"/>
</dbReference>
<proteinExistence type="predicted"/>
<evidence type="ECO:0000256" key="1">
    <source>
        <dbReference type="SAM" id="MobiDB-lite"/>
    </source>
</evidence>
<feature type="compositionally biased region" description="Polar residues" evidence="1">
    <location>
        <begin position="133"/>
        <end position="148"/>
    </location>
</feature>
<feature type="region of interest" description="Disordered" evidence="1">
    <location>
        <begin position="130"/>
        <end position="154"/>
    </location>
</feature>
<reference evidence="2" key="1">
    <citation type="submission" date="2019-07" db="EMBL/GenBank/DDBJ databases">
        <authorList>
            <person name="Dittberner H."/>
        </authorList>
    </citation>
    <scope>NUCLEOTIDE SEQUENCE [LARGE SCALE GENOMIC DNA]</scope>
</reference>
<feature type="region of interest" description="Disordered" evidence="1">
    <location>
        <begin position="38"/>
        <end position="92"/>
    </location>
</feature>